<dbReference type="Gene3D" id="3.40.630.30">
    <property type="match status" value="1"/>
</dbReference>
<evidence type="ECO:0000313" key="3">
    <source>
        <dbReference type="EMBL" id="QOG28509.1"/>
    </source>
</evidence>
<dbReference type="InterPro" id="IPR000182">
    <property type="entry name" value="GNAT_dom"/>
</dbReference>
<evidence type="ECO:0000313" key="2">
    <source>
        <dbReference type="EMBL" id="MDL4934387.1"/>
    </source>
</evidence>
<dbReference type="Proteomes" id="UP000516696">
    <property type="component" value="Chromosome"/>
</dbReference>
<dbReference type="RefSeq" id="WP_081131887.1">
    <property type="nucleotide sequence ID" value="NZ_CAKODH010000016.1"/>
</dbReference>
<accession>A0A2K3QSX2</accession>
<dbReference type="SUPFAM" id="SSF55729">
    <property type="entry name" value="Acyl-CoA N-acyltransferases (Nat)"/>
    <property type="match status" value="1"/>
</dbReference>
<feature type="domain" description="N-acetyltransferase" evidence="1">
    <location>
        <begin position="5"/>
        <end position="170"/>
    </location>
</feature>
<evidence type="ECO:0000259" key="1">
    <source>
        <dbReference type="PROSITE" id="PS51186"/>
    </source>
</evidence>
<dbReference type="EC" id="2.-.-.-" evidence="2"/>
<organism evidence="2 5">
    <name type="scientific">Enterococcus gallinarum</name>
    <dbReference type="NCBI Taxonomy" id="1353"/>
    <lineage>
        <taxon>Bacteria</taxon>
        <taxon>Bacillati</taxon>
        <taxon>Bacillota</taxon>
        <taxon>Bacilli</taxon>
        <taxon>Lactobacillales</taxon>
        <taxon>Enterococcaceae</taxon>
        <taxon>Enterococcus</taxon>
    </lineage>
</organism>
<dbReference type="GO" id="GO:0016747">
    <property type="term" value="F:acyltransferase activity, transferring groups other than amino-acyl groups"/>
    <property type="evidence" value="ECO:0007669"/>
    <property type="project" value="InterPro"/>
</dbReference>
<dbReference type="EMBL" id="JASUBT010000001">
    <property type="protein sequence ID" value="MDL4934387.1"/>
    <property type="molecule type" value="Genomic_DNA"/>
</dbReference>
<keyword evidence="2" id="KW-0808">Transferase</keyword>
<protein>
    <submittedName>
        <fullName evidence="3">GNAT family N-acetyltransferase</fullName>
    </submittedName>
    <submittedName>
        <fullName evidence="2">GNAT family protein</fullName>
        <ecNumber evidence="2">2.-.-.-</ecNumber>
    </submittedName>
</protein>
<dbReference type="Proteomes" id="UP001241571">
    <property type="component" value="Unassembled WGS sequence"/>
</dbReference>
<gene>
    <name evidence="3" type="ORF">EGM181_15210</name>
    <name evidence="2" type="ORF">QRX88_01495</name>
</gene>
<dbReference type="InterPro" id="IPR016181">
    <property type="entry name" value="Acyl_CoA_acyltransferase"/>
</dbReference>
<name>A0A2K3QSX2_ENTGA</name>
<sequence length="182" mass="21627">MKNHIQLKSITEENLSALWSISYGPKADLEWKKWDGPYFQDPVLTWEEFKNGFGKNCLNNPLRKAIYYQGRLVGIATAYWEDGNLHQWLEFGVAIYDATLWNHGVGSHAMRLWITFLFEQEPLIQRIGYTTWSGNHRMMKVGEKLGMTKEAQIRRVRYWEGHYYDSVKYGVLREEWNQRMGR</sequence>
<dbReference type="Pfam" id="PF13302">
    <property type="entry name" value="Acetyltransf_3"/>
    <property type="match status" value="1"/>
</dbReference>
<evidence type="ECO:0000313" key="4">
    <source>
        <dbReference type="Proteomes" id="UP000516696"/>
    </source>
</evidence>
<reference evidence="2 5" key="2">
    <citation type="submission" date="2023-06" db="EMBL/GenBank/DDBJ databases">
        <title>Acute promotion of culturable opportunistic pathogens and persistent increase of antibiotic resistance following antibiotic exposure in mouse gut microbiota.</title>
        <authorList>
            <person name="Li L."/>
            <person name="Wang B."/>
            <person name="Sun Y."/>
            <person name="Wang M."/>
            <person name="Xu H."/>
        </authorList>
    </citation>
    <scope>NUCLEOTIDE SEQUENCE [LARGE SCALE GENOMIC DNA]</scope>
    <source>
        <strain evidence="2 5">CRI2_2</strain>
    </source>
</reference>
<dbReference type="EMBL" id="CP050485">
    <property type="protein sequence ID" value="QOG28509.1"/>
    <property type="molecule type" value="Genomic_DNA"/>
</dbReference>
<dbReference type="PROSITE" id="PS51186">
    <property type="entry name" value="GNAT"/>
    <property type="match status" value="1"/>
</dbReference>
<dbReference type="AlphaFoldDB" id="A0A2K3QSX2"/>
<dbReference type="PANTHER" id="PTHR43415:SF4">
    <property type="entry name" value="N-ACETYLTRANSFERASE DOMAIN-CONTAINING PROTEIN"/>
    <property type="match status" value="1"/>
</dbReference>
<reference evidence="3 4" key="1">
    <citation type="submission" date="2020-03" db="EMBL/GenBank/DDBJ databases">
        <title>Characterization of ganglioside-mimicking enterococci.</title>
        <authorList>
            <person name="Patry R.T."/>
            <person name="Nothaft H."/>
            <person name="Bridger R."/>
            <person name="Shajahan A."/>
            <person name="Huynh S."/>
            <person name="Sanchez S."/>
            <person name="Azadi P."/>
            <person name="Cooper K."/>
            <person name="Miller W.G."/>
            <person name="Parker C.T."/>
            <person name="Wells L."/>
            <person name="Szymanski C.M."/>
        </authorList>
    </citation>
    <scope>NUCLEOTIDE SEQUENCE [LARGE SCALE GENOMIC DNA]</scope>
    <source>
        <strain evidence="3 4">EGM181</strain>
    </source>
</reference>
<dbReference type="PANTHER" id="PTHR43415">
    <property type="entry name" value="SPERMIDINE N(1)-ACETYLTRANSFERASE"/>
    <property type="match status" value="1"/>
</dbReference>
<evidence type="ECO:0000313" key="5">
    <source>
        <dbReference type="Proteomes" id="UP001241571"/>
    </source>
</evidence>
<proteinExistence type="predicted"/>